<dbReference type="PANTHER" id="PTHR33332">
    <property type="entry name" value="REVERSE TRANSCRIPTASE DOMAIN-CONTAINING PROTEIN"/>
    <property type="match status" value="1"/>
</dbReference>
<gene>
    <name evidence="2" type="ORF">GRJ2_001124100</name>
</gene>
<sequence length="243" mass="27851">MQYQLTQHLLEVAIEILPLSRRREDSHREADEQTVRWIENWLKCQAQSVVISGRKSNWRPVTSRVTQGSTLGLILFNIFINDQDDAAECIPSKFADDTKLGGMADTPEGHAAIQRDLNKLKKWADRNLMKFKEKSKVLYLERNDLMHQYTLGALWLESIFAENDLRVLVDARLNMSQQCALAAKKANSILGCIRRNAVSRSKEVIFPLCSGLVRPHPEYWVQSWAPPVQERYRHTGDSPAKGH</sequence>
<dbReference type="Proteomes" id="UP001623348">
    <property type="component" value="Unassembled WGS sequence"/>
</dbReference>
<dbReference type="EMBL" id="BAAFJT010000003">
    <property type="protein sequence ID" value="GAB0186588.1"/>
    <property type="molecule type" value="Genomic_DNA"/>
</dbReference>
<reference evidence="2 3" key="1">
    <citation type="submission" date="2024-06" db="EMBL/GenBank/DDBJ databases">
        <title>The draft genome of Grus japonensis, version 3.</title>
        <authorList>
            <person name="Nabeshima K."/>
            <person name="Suzuki S."/>
            <person name="Onuma M."/>
        </authorList>
    </citation>
    <scope>NUCLEOTIDE SEQUENCE [LARGE SCALE GENOMIC DNA]</scope>
    <source>
        <strain evidence="2 3">451A</strain>
    </source>
</reference>
<organism evidence="2 3">
    <name type="scientific">Grus japonensis</name>
    <name type="common">Japanese crane</name>
    <name type="synonym">Red-crowned crane</name>
    <dbReference type="NCBI Taxonomy" id="30415"/>
    <lineage>
        <taxon>Eukaryota</taxon>
        <taxon>Metazoa</taxon>
        <taxon>Chordata</taxon>
        <taxon>Craniata</taxon>
        <taxon>Vertebrata</taxon>
        <taxon>Euteleostomi</taxon>
        <taxon>Archelosauria</taxon>
        <taxon>Archosauria</taxon>
        <taxon>Dinosauria</taxon>
        <taxon>Saurischia</taxon>
        <taxon>Theropoda</taxon>
        <taxon>Coelurosauria</taxon>
        <taxon>Aves</taxon>
        <taxon>Neognathae</taxon>
        <taxon>Neoaves</taxon>
        <taxon>Gruiformes</taxon>
        <taxon>Gruidae</taxon>
        <taxon>Grus</taxon>
    </lineage>
</organism>
<evidence type="ECO:0000313" key="3">
    <source>
        <dbReference type="Proteomes" id="UP001623348"/>
    </source>
</evidence>
<dbReference type="InterPro" id="IPR000477">
    <property type="entry name" value="RT_dom"/>
</dbReference>
<dbReference type="Pfam" id="PF00078">
    <property type="entry name" value="RVT_1"/>
    <property type="match status" value="1"/>
</dbReference>
<proteinExistence type="predicted"/>
<comment type="caution">
    <text evidence="2">The sequence shown here is derived from an EMBL/GenBank/DDBJ whole genome shotgun (WGS) entry which is preliminary data.</text>
</comment>
<keyword evidence="3" id="KW-1185">Reference proteome</keyword>
<protein>
    <submittedName>
        <fullName evidence="2">Mitochondrial enolase superfamily member 1</fullName>
    </submittedName>
</protein>
<evidence type="ECO:0000259" key="1">
    <source>
        <dbReference type="Pfam" id="PF00078"/>
    </source>
</evidence>
<name>A0ABC9WM92_GRUJA</name>
<dbReference type="AlphaFoldDB" id="A0ABC9WM92"/>
<accession>A0ABC9WM92</accession>
<feature type="domain" description="Reverse transcriptase" evidence="1">
    <location>
        <begin position="31"/>
        <end position="138"/>
    </location>
</feature>
<evidence type="ECO:0000313" key="2">
    <source>
        <dbReference type="EMBL" id="GAB0186588.1"/>
    </source>
</evidence>